<evidence type="ECO:0000313" key="1">
    <source>
        <dbReference type="EMBL" id="MBM3114567.1"/>
    </source>
</evidence>
<dbReference type="Proteomes" id="UP000809431">
    <property type="component" value="Unassembled WGS sequence"/>
</dbReference>
<proteinExistence type="predicted"/>
<comment type="caution">
    <text evidence="1">The sequence shown here is derived from an EMBL/GenBank/DDBJ whole genome shotgun (WGS) entry which is preliminary data.</text>
</comment>
<accession>A0ABS2BG33</accession>
<sequence>MIAVTHVEARALKRCSDLAKRVYVSGLLRLVDLRDANVTGPRQSVLTQLASLVGPVPVMNRPLQYEELRAMLAELLTAGVIESRGDLRVFDVVLLPRTRWAA</sequence>
<evidence type="ECO:0000313" key="2">
    <source>
        <dbReference type="Proteomes" id="UP000809431"/>
    </source>
</evidence>
<reference evidence="1 2" key="1">
    <citation type="submission" date="2021-01" db="EMBL/GenBank/DDBJ databases">
        <title>Draft Genome Sequence and Polyhydroxyalkanoate Biosynthetic Potential of Jeongeupia naejangsanensis Type Strain DSM 24253.</title>
        <authorList>
            <person name="Turrini P."/>
            <person name="Artuso I."/>
            <person name="Lugli G.A."/>
            <person name="Frangipani E."/>
            <person name="Ventura M."/>
            <person name="Visca P."/>
        </authorList>
    </citation>
    <scope>NUCLEOTIDE SEQUENCE [LARGE SCALE GENOMIC DNA]</scope>
    <source>
        <strain evidence="1 2">DSM 24253</strain>
    </source>
</reference>
<gene>
    <name evidence="1" type="ORF">JMJ54_01885</name>
</gene>
<protein>
    <submittedName>
        <fullName evidence="1">Uncharacterized protein</fullName>
    </submittedName>
</protein>
<dbReference type="EMBL" id="JAESND010000001">
    <property type="protein sequence ID" value="MBM3114567.1"/>
    <property type="molecule type" value="Genomic_DNA"/>
</dbReference>
<organism evidence="1 2">
    <name type="scientific">Jeongeupia naejangsanensis</name>
    <dbReference type="NCBI Taxonomy" id="613195"/>
    <lineage>
        <taxon>Bacteria</taxon>
        <taxon>Pseudomonadati</taxon>
        <taxon>Pseudomonadota</taxon>
        <taxon>Betaproteobacteria</taxon>
        <taxon>Neisseriales</taxon>
        <taxon>Chitinibacteraceae</taxon>
        <taxon>Jeongeupia</taxon>
    </lineage>
</organism>
<dbReference type="RefSeq" id="WP_203536251.1">
    <property type="nucleotide sequence ID" value="NZ_JAESND010000001.1"/>
</dbReference>
<name>A0ABS2BG33_9NEIS</name>
<keyword evidence="2" id="KW-1185">Reference proteome</keyword>